<keyword evidence="3" id="KW-1185">Reference proteome</keyword>
<sequence length="700" mass="78157">MKKNYHLHRLIRFCLMISLLLLCSASQVFAAAKVNLKNTKIKLSATKLTYNQKVQRPKVSVTYKGNVLKEKKNYVLKYSKGCKKVGTYTVQIIGKGAYAGNVKKQFTILPPKTQVMGGYVGKKTVSVIIKRQTAQTSGYQLRYATNSKLKNAKTITVKGNKNNTVSLNGLKAGTTYYMQARTYMAIKGKKYYSKWSSTEHCKTSGKSKGNTSNTTPTPKPVPKLTLEEGKANITLESGRYYEIETSNGIKDINISDPAVVYSTDEAEGGNSRLFATLEPGKCVITITDIYGQKITSTVSVTQKLYNPHIETSYVVTSETVDSTLPVPTIKSIDYGDGWVDVNCPGTFSQSDPYVGYEGYLSYNDKFAYSVQDMRTIGEDDGIGSVSFYYLDSGRSYYTKVRSYTIRNNVKVVGPWSEIRKVDLPIYDTKGTTPAKYTYEIYGLDKQKADIYTHCIKPLFIKTDNPDLNSFGLLCNGKSPLINVYSGGTTHIYDDIPYENGDSETTSLKKVKGGYIGYVDFEKAGTYNIEFREYSMSGYTVAKTVALNVVDYDQAEKAWMTDIINKVTTSGMTPFEKMDAVSDYLTEPGRFKYVTVHGNYLVSLAAEPNTPFFVSYRWDSCTSPAALCDFAKLIGGFDDIHNCYGDYQRGTEEWSRWHYVAKLTIGSETRNYAVCPMSPTGEVGETQMIDLTDLSNMRKFG</sequence>
<protein>
    <recommendedName>
        <fullName evidence="4">Fibronectin type-III domain-containing protein</fullName>
    </recommendedName>
</protein>
<evidence type="ECO:0000313" key="3">
    <source>
        <dbReference type="Proteomes" id="UP001644719"/>
    </source>
</evidence>
<dbReference type="InterPro" id="IPR013783">
    <property type="entry name" value="Ig-like_fold"/>
</dbReference>
<proteinExistence type="predicted"/>
<name>A0ABX2HCD6_9FIRM</name>
<evidence type="ECO:0000256" key="1">
    <source>
        <dbReference type="SAM" id="SignalP"/>
    </source>
</evidence>
<dbReference type="Gene3D" id="2.60.40.10">
    <property type="entry name" value="Immunoglobulins"/>
    <property type="match status" value="1"/>
</dbReference>
<gene>
    <name evidence="2" type="ORF">G5B17_17300</name>
</gene>
<dbReference type="Proteomes" id="UP001644719">
    <property type="component" value="Unassembled WGS sequence"/>
</dbReference>
<accession>A0ABX2HCD6</accession>
<dbReference type="SUPFAM" id="SSF49265">
    <property type="entry name" value="Fibronectin type III"/>
    <property type="match status" value="1"/>
</dbReference>
<evidence type="ECO:0000313" key="2">
    <source>
        <dbReference type="EMBL" id="NSG87117.1"/>
    </source>
</evidence>
<feature type="signal peptide" evidence="1">
    <location>
        <begin position="1"/>
        <end position="30"/>
    </location>
</feature>
<dbReference type="EMBL" id="JAAITS010000061">
    <property type="protein sequence ID" value="NSG87117.1"/>
    <property type="molecule type" value="Genomic_DNA"/>
</dbReference>
<comment type="caution">
    <text evidence="2">The sequence shown here is derived from an EMBL/GenBank/DDBJ whole genome shotgun (WGS) entry which is preliminary data.</text>
</comment>
<organism evidence="2 3">
    <name type="scientific">Blautia faecis</name>
    <dbReference type="NCBI Taxonomy" id="871665"/>
    <lineage>
        <taxon>Bacteria</taxon>
        <taxon>Bacillati</taxon>
        <taxon>Bacillota</taxon>
        <taxon>Clostridia</taxon>
        <taxon>Lachnospirales</taxon>
        <taxon>Lachnospiraceae</taxon>
        <taxon>Blautia</taxon>
    </lineage>
</organism>
<dbReference type="InterPro" id="IPR036116">
    <property type="entry name" value="FN3_sf"/>
</dbReference>
<feature type="chain" id="PRO_5046483551" description="Fibronectin type-III domain-containing protein" evidence="1">
    <location>
        <begin position="31"/>
        <end position="700"/>
    </location>
</feature>
<dbReference type="GeneID" id="69515903"/>
<evidence type="ECO:0008006" key="4">
    <source>
        <dbReference type="Google" id="ProtNLM"/>
    </source>
</evidence>
<keyword evidence="1" id="KW-0732">Signal</keyword>
<dbReference type="RefSeq" id="WP_173735415.1">
    <property type="nucleotide sequence ID" value="NZ_JAAITS010000061.1"/>
</dbReference>
<reference evidence="2 3" key="1">
    <citation type="journal article" date="2020" name="Cell Host Microbe">
        <title>Functional and Genomic Variation between Human-Derived Isolates of Lachnospiraceae Reveals Inter- and Intra-Species Diversity.</title>
        <authorList>
            <person name="Sorbara M.T."/>
            <person name="Littmann E.R."/>
            <person name="Fontana E."/>
            <person name="Moody T.U."/>
            <person name="Kohout C.E."/>
            <person name="Gjonbalaj M."/>
            <person name="Eaton V."/>
            <person name="Seok R."/>
            <person name="Leiner I.M."/>
            <person name="Pamer E.G."/>
        </authorList>
    </citation>
    <scope>NUCLEOTIDE SEQUENCE [LARGE SCALE GENOMIC DNA]</scope>
    <source>
        <strain evidence="2 3">MSK.17.74</strain>
    </source>
</reference>